<reference evidence="2" key="1">
    <citation type="submission" date="2017-02" db="EMBL/GenBank/DDBJ databases">
        <authorList>
            <person name="Varghese N."/>
            <person name="Submissions S."/>
        </authorList>
    </citation>
    <scope>NUCLEOTIDE SEQUENCE [LARGE SCALE GENOMIC DNA]</scope>
    <source>
        <strain evidence="2">DSM 16521</strain>
    </source>
</reference>
<dbReference type="Proteomes" id="UP000189933">
    <property type="component" value="Unassembled WGS sequence"/>
</dbReference>
<dbReference type="AlphaFoldDB" id="A0A1T4PDQ4"/>
<accession>A0A1T4PDQ4</accession>
<protein>
    <recommendedName>
        <fullName evidence="3">GTP cyclohydrolase 1 type 2 homolog</fullName>
    </recommendedName>
</protein>
<dbReference type="RefSeq" id="WP_242946599.1">
    <property type="nucleotide sequence ID" value="NZ_FUXM01000011.1"/>
</dbReference>
<evidence type="ECO:0008006" key="3">
    <source>
        <dbReference type="Google" id="ProtNLM"/>
    </source>
</evidence>
<dbReference type="SUPFAM" id="SSF102705">
    <property type="entry name" value="NIF3 (NGG1p interacting factor 3)-like"/>
    <property type="match status" value="1"/>
</dbReference>
<organism evidence="1 2">
    <name type="scientific">Carboxydocella sporoproducens DSM 16521</name>
    <dbReference type="NCBI Taxonomy" id="1121270"/>
    <lineage>
        <taxon>Bacteria</taxon>
        <taxon>Bacillati</taxon>
        <taxon>Bacillota</taxon>
        <taxon>Clostridia</taxon>
        <taxon>Eubacteriales</taxon>
        <taxon>Clostridiales Family XVI. Incertae Sedis</taxon>
        <taxon>Carboxydocella</taxon>
    </lineage>
</organism>
<dbReference type="Gene3D" id="3.40.1390.30">
    <property type="entry name" value="NIF3 (NGG1p interacting factor 3)-like"/>
    <property type="match status" value="2"/>
</dbReference>
<evidence type="ECO:0000313" key="2">
    <source>
        <dbReference type="Proteomes" id="UP000189933"/>
    </source>
</evidence>
<proteinExistence type="predicted"/>
<sequence>MALSTQEIMQVALELAGLTEVPPDSGVIVPGEKITKLAVGIDMETAELLLARELKCDGVLSHHPVAGSPKLELHQVMNSQIDRMVAAGVPINKAQKALQKRKEEVERGTHVTNYDRVTSAAKALNMPFLNIHWPADLVTERVVQKHLDEQLNGNPKATCKDVVDALLELPEYQKAATRPQIRVGSEQTYAGKVWVAMAGGTSGGPDVFKAYFEAGVGTLIVMHCPEDALKAVREQNIGNVIVAGHMASDSIGINRLCAALEARGLEIVRLAGVIY</sequence>
<evidence type="ECO:0000313" key="1">
    <source>
        <dbReference type="EMBL" id="SJZ89501.1"/>
    </source>
</evidence>
<name>A0A1T4PDQ4_9FIRM</name>
<dbReference type="InterPro" id="IPR036069">
    <property type="entry name" value="DUF34/NIF3_sf"/>
</dbReference>
<gene>
    <name evidence="1" type="ORF">SAMN02745885_01225</name>
</gene>
<keyword evidence="2" id="KW-1185">Reference proteome</keyword>
<dbReference type="EMBL" id="FUXM01000011">
    <property type="protein sequence ID" value="SJZ89501.1"/>
    <property type="molecule type" value="Genomic_DNA"/>
</dbReference>